<evidence type="ECO:0000313" key="3">
    <source>
        <dbReference type="WBParaSite" id="SPAL_0000481800.1"/>
    </source>
</evidence>
<dbReference type="AlphaFoldDB" id="A0A0N5BFQ2"/>
<evidence type="ECO:0000313" key="2">
    <source>
        <dbReference type="Proteomes" id="UP000046392"/>
    </source>
</evidence>
<dbReference type="Pfam" id="PF00078">
    <property type="entry name" value="RVT_1"/>
    <property type="match status" value="1"/>
</dbReference>
<dbReference type="SUPFAM" id="SSF56672">
    <property type="entry name" value="DNA/RNA polymerases"/>
    <property type="match status" value="1"/>
</dbReference>
<dbReference type="InterPro" id="IPR043502">
    <property type="entry name" value="DNA/RNA_pol_sf"/>
</dbReference>
<dbReference type="STRING" id="174720.A0A0N5BFQ2"/>
<reference evidence="3" key="1">
    <citation type="submission" date="2017-02" db="UniProtKB">
        <authorList>
            <consortium name="WormBaseParasite"/>
        </authorList>
    </citation>
    <scope>IDENTIFICATION</scope>
</reference>
<protein>
    <submittedName>
        <fullName evidence="3">Reverse transcriptase domain-containing protein</fullName>
    </submittedName>
</protein>
<dbReference type="WBParaSite" id="SPAL_0000481800.1">
    <property type="protein sequence ID" value="SPAL_0000481800.1"/>
    <property type="gene ID" value="SPAL_0000481800"/>
</dbReference>
<sequence>MAKSDKVLDFVTLLFNLCWKTMKFPKSSRLTKVALIFKKGSRQSIKNYHPISIISHVYKSFIRIWMGRVNNIVNPQIRSYQMGFREKRSCIDAISCLENPISVRHEFNLPTILGFLDFFKAYDRVYKEMLFKILISSYNVPLHLVKILDSLYSSNYFMFDPEYGNKIKCRVWRGLKQGCPASPMLFNVILEFIYRNALLDDSLNPLPNFGVAFNRLRVVGISYADDTTLIADSDDSFKEMLSAFTYHSKRVGLNINLDKSNYIAFKIEMENSFKITPCSSFNYLGRKLSFVECRPFIRQIKVRGYKALIVIRPALPTVSLKARRFLFQSTIKSCYTYACQT</sequence>
<dbReference type="InterPro" id="IPR000477">
    <property type="entry name" value="RT_dom"/>
</dbReference>
<feature type="domain" description="Reverse transcriptase" evidence="1">
    <location>
        <begin position="17"/>
        <end position="288"/>
    </location>
</feature>
<evidence type="ECO:0000259" key="1">
    <source>
        <dbReference type="PROSITE" id="PS50878"/>
    </source>
</evidence>
<accession>A0A0N5BFQ2</accession>
<dbReference type="PANTHER" id="PTHR47027:SF20">
    <property type="entry name" value="REVERSE TRANSCRIPTASE-LIKE PROTEIN WITH RNA-DIRECTED DNA POLYMERASE DOMAIN"/>
    <property type="match status" value="1"/>
</dbReference>
<dbReference type="PANTHER" id="PTHR47027">
    <property type="entry name" value="REVERSE TRANSCRIPTASE DOMAIN-CONTAINING PROTEIN"/>
    <property type="match status" value="1"/>
</dbReference>
<dbReference type="Proteomes" id="UP000046392">
    <property type="component" value="Unplaced"/>
</dbReference>
<dbReference type="PROSITE" id="PS50878">
    <property type="entry name" value="RT_POL"/>
    <property type="match status" value="1"/>
</dbReference>
<organism evidence="2 3">
    <name type="scientific">Strongyloides papillosus</name>
    <name type="common">Intestinal threadworm</name>
    <dbReference type="NCBI Taxonomy" id="174720"/>
    <lineage>
        <taxon>Eukaryota</taxon>
        <taxon>Metazoa</taxon>
        <taxon>Ecdysozoa</taxon>
        <taxon>Nematoda</taxon>
        <taxon>Chromadorea</taxon>
        <taxon>Rhabditida</taxon>
        <taxon>Tylenchina</taxon>
        <taxon>Panagrolaimomorpha</taxon>
        <taxon>Strongyloidoidea</taxon>
        <taxon>Strongyloididae</taxon>
        <taxon>Strongyloides</taxon>
    </lineage>
</organism>
<dbReference type="CDD" id="cd01650">
    <property type="entry name" value="RT_nLTR_like"/>
    <property type="match status" value="1"/>
</dbReference>
<proteinExistence type="predicted"/>
<keyword evidence="2" id="KW-1185">Reference proteome</keyword>
<name>A0A0N5BFQ2_STREA</name>